<evidence type="ECO:0000259" key="12">
    <source>
        <dbReference type="Pfam" id="PF00999"/>
    </source>
</evidence>
<evidence type="ECO:0000256" key="8">
    <source>
        <dbReference type="ARBA" id="ARBA00023136"/>
    </source>
</evidence>
<dbReference type="PANTHER" id="PTHR10110">
    <property type="entry name" value="SODIUM/HYDROGEN EXCHANGER"/>
    <property type="match status" value="1"/>
</dbReference>
<evidence type="ECO:0000256" key="4">
    <source>
        <dbReference type="ARBA" id="ARBA00022692"/>
    </source>
</evidence>
<evidence type="ECO:0000256" key="5">
    <source>
        <dbReference type="ARBA" id="ARBA00022989"/>
    </source>
</evidence>
<dbReference type="InterPro" id="IPR006153">
    <property type="entry name" value="Cation/H_exchanger_TM"/>
</dbReference>
<keyword evidence="5 10" id="KW-1133">Transmembrane helix</keyword>
<comment type="subcellular location">
    <subcellularLocation>
        <location evidence="1">Cell membrane</location>
        <topology evidence="1">Multi-pass membrane protein</topology>
    </subcellularLocation>
</comment>
<sequence length="580" mass="63295">MPPPGGCWRVRLAAALLAALPALLGPAGERARPDLVALAAPLEFETCADLNDSVKEELDYEERVEESIFDGVGEMEIVVNLGIMGTIMLVCLMEKCRMHWVPESLVVILVGVALGEGLRALIWSNYFKDDTVEKLLAEMNAPLLNMLLLPIIIFESGWSLRAMDFGSQFEHILIFAVLGSGLAMIVVASLIMASSSIHGIANWRTALVYASLIAATDPVATLATYSSLKVDPFLNIMVFGESTINDAVAITVFNILNSDAIFEKPCASFVGAVGTHFGHIVLGIAKTLFGSMLFGIVFASLSIVAIRFLAMRHSQTMETLFICLQRSLASGSQIKLMLRAIAAVGLRSRGMNTHPSARSRADSLRCLRVLHRRPICSRGDPAEHMHLSGIIAVLFCSITMGIYAPEHLSRKGYVLTSFFLKAWASLADMCVFLLVGVDSLFFARKNSTREWGLAGLVMLFSGRVQGKAAHLPKEQVLLLSWRHLFMMWHAGLRGGISLMLTLELGEWVDLQNGFGTRDRLVGCTVLVICIFLLVFGGSFPSSSYSSFSSSSMLLLVLLILFLLFVKLLNFPMEQPVGPAC</sequence>
<feature type="transmembrane region" description="Helical" evidence="10">
    <location>
        <begin position="545"/>
        <end position="565"/>
    </location>
</feature>
<feature type="transmembrane region" description="Helical" evidence="10">
    <location>
        <begin position="105"/>
        <end position="123"/>
    </location>
</feature>
<keyword evidence="8 10" id="KW-0472">Membrane</keyword>
<keyword evidence="2" id="KW-0813">Transport</keyword>
<evidence type="ECO:0000256" key="6">
    <source>
        <dbReference type="ARBA" id="ARBA00023053"/>
    </source>
</evidence>
<comment type="caution">
    <text evidence="13">The sequence shown here is derived from an EMBL/GenBank/DDBJ whole genome shotgun (WGS) entry which is preliminary data.</text>
</comment>
<dbReference type="Pfam" id="PF00999">
    <property type="entry name" value="Na_H_Exchanger"/>
    <property type="match status" value="1"/>
</dbReference>
<evidence type="ECO:0000256" key="1">
    <source>
        <dbReference type="ARBA" id="ARBA00004651"/>
    </source>
</evidence>
<feature type="chain" id="PRO_5045510433" description="Cation/H+ exchanger transmembrane domain-containing protein" evidence="11">
    <location>
        <begin position="32"/>
        <end position="580"/>
    </location>
</feature>
<feature type="transmembrane region" description="Helical" evidence="10">
    <location>
        <begin position="206"/>
        <end position="228"/>
    </location>
</feature>
<keyword evidence="3" id="KW-1003">Cell membrane</keyword>
<evidence type="ECO:0000313" key="13">
    <source>
        <dbReference type="EMBL" id="CAK0848474.1"/>
    </source>
</evidence>
<feature type="transmembrane region" description="Helical" evidence="10">
    <location>
        <begin position="423"/>
        <end position="443"/>
    </location>
</feature>
<feature type="transmembrane region" description="Helical" evidence="10">
    <location>
        <begin position="385"/>
        <end position="403"/>
    </location>
</feature>
<evidence type="ECO:0000256" key="2">
    <source>
        <dbReference type="ARBA" id="ARBA00022448"/>
    </source>
</evidence>
<accession>A0ABN9TRQ1</accession>
<dbReference type="PANTHER" id="PTHR10110:SF86">
    <property type="entry name" value="SODIUM_HYDROGEN EXCHANGER 7"/>
    <property type="match status" value="1"/>
</dbReference>
<feature type="transmembrane region" description="Helical" evidence="10">
    <location>
        <begin position="520"/>
        <end position="539"/>
    </location>
</feature>
<dbReference type="PRINTS" id="PR01084">
    <property type="entry name" value="NAHEXCHNGR"/>
</dbReference>
<proteinExistence type="predicted"/>
<feature type="transmembrane region" description="Helical" evidence="10">
    <location>
        <begin position="172"/>
        <end position="194"/>
    </location>
</feature>
<dbReference type="Gene3D" id="6.10.140.1330">
    <property type="match status" value="1"/>
</dbReference>
<dbReference type="InterPro" id="IPR004709">
    <property type="entry name" value="NaH_exchanger"/>
</dbReference>
<feature type="signal peptide" evidence="11">
    <location>
        <begin position="1"/>
        <end position="31"/>
    </location>
</feature>
<keyword evidence="7" id="KW-0406">Ion transport</keyword>
<feature type="domain" description="Cation/H+ exchanger transmembrane" evidence="12">
    <location>
        <begin position="88"/>
        <end position="329"/>
    </location>
</feature>
<dbReference type="EMBL" id="CAUYUJ010014983">
    <property type="protein sequence ID" value="CAK0848474.1"/>
    <property type="molecule type" value="Genomic_DNA"/>
</dbReference>
<keyword evidence="6" id="KW-0915">Sodium</keyword>
<name>A0ABN9TRQ1_9DINO</name>
<evidence type="ECO:0000256" key="9">
    <source>
        <dbReference type="ARBA" id="ARBA00023201"/>
    </source>
</evidence>
<dbReference type="Proteomes" id="UP001189429">
    <property type="component" value="Unassembled WGS sequence"/>
</dbReference>
<keyword evidence="9" id="KW-0739">Sodium transport</keyword>
<organism evidence="13 14">
    <name type="scientific">Prorocentrum cordatum</name>
    <dbReference type="NCBI Taxonomy" id="2364126"/>
    <lineage>
        <taxon>Eukaryota</taxon>
        <taxon>Sar</taxon>
        <taxon>Alveolata</taxon>
        <taxon>Dinophyceae</taxon>
        <taxon>Prorocentrales</taxon>
        <taxon>Prorocentraceae</taxon>
        <taxon>Prorocentrum</taxon>
    </lineage>
</organism>
<dbReference type="InterPro" id="IPR018422">
    <property type="entry name" value="Cation/H_exchanger_CPA1"/>
</dbReference>
<keyword evidence="4 10" id="KW-0812">Transmembrane</keyword>
<keyword evidence="14" id="KW-1185">Reference proteome</keyword>
<keyword evidence="11" id="KW-0732">Signal</keyword>
<evidence type="ECO:0000256" key="11">
    <source>
        <dbReference type="SAM" id="SignalP"/>
    </source>
</evidence>
<protein>
    <recommendedName>
        <fullName evidence="12">Cation/H+ exchanger transmembrane domain-containing protein</fullName>
    </recommendedName>
</protein>
<feature type="transmembrane region" description="Helical" evidence="10">
    <location>
        <begin position="143"/>
        <end position="160"/>
    </location>
</feature>
<feature type="transmembrane region" description="Helical" evidence="10">
    <location>
        <begin position="291"/>
        <end position="310"/>
    </location>
</feature>
<evidence type="ECO:0000256" key="10">
    <source>
        <dbReference type="SAM" id="Phobius"/>
    </source>
</evidence>
<evidence type="ECO:0000313" key="14">
    <source>
        <dbReference type="Proteomes" id="UP001189429"/>
    </source>
</evidence>
<gene>
    <name evidence="13" type="ORF">PCOR1329_LOCUS41407</name>
</gene>
<reference evidence="13" key="1">
    <citation type="submission" date="2023-10" db="EMBL/GenBank/DDBJ databases">
        <authorList>
            <person name="Chen Y."/>
            <person name="Shah S."/>
            <person name="Dougan E. K."/>
            <person name="Thang M."/>
            <person name="Chan C."/>
        </authorList>
    </citation>
    <scope>NUCLEOTIDE SEQUENCE [LARGE SCALE GENOMIC DNA]</scope>
</reference>
<evidence type="ECO:0000256" key="3">
    <source>
        <dbReference type="ARBA" id="ARBA00022475"/>
    </source>
</evidence>
<evidence type="ECO:0000256" key="7">
    <source>
        <dbReference type="ARBA" id="ARBA00023065"/>
    </source>
</evidence>